<protein>
    <submittedName>
        <fullName evidence="1">Uncharacterized protein</fullName>
    </submittedName>
</protein>
<sequence length="145" mass="16352">MHDYPLSIVEHVGFRRFVVGLQPLFQVPARNTIKKDIFCVYDFGKDSIMKLLDANDGRVAITSDIWTASNQKKGFMAVTAHFINSSWILQSHVLRFIYIPAPHTAEKLCHALVDCSKVVEEAATVMNEIESDDDDIGARSIAWLE</sequence>
<dbReference type="InterPro" id="IPR012337">
    <property type="entry name" value="RNaseH-like_sf"/>
</dbReference>
<dbReference type="AlphaFoldDB" id="A0AAN9XIF4"/>
<dbReference type="SUPFAM" id="SSF53098">
    <property type="entry name" value="Ribonuclease H-like"/>
    <property type="match status" value="1"/>
</dbReference>
<proteinExistence type="predicted"/>
<accession>A0AAN9XIF4</accession>
<dbReference type="Proteomes" id="UP001386955">
    <property type="component" value="Unassembled WGS sequence"/>
</dbReference>
<dbReference type="InterPro" id="IPR052035">
    <property type="entry name" value="ZnF_BED_domain_contain"/>
</dbReference>
<evidence type="ECO:0000313" key="1">
    <source>
        <dbReference type="EMBL" id="KAK7394107.1"/>
    </source>
</evidence>
<dbReference type="PANTHER" id="PTHR46481:SF11">
    <property type="entry name" value="ZINC FINGER BED DOMAIN-CONTAINING PROTEIN RICESLEEPER 2-LIKE"/>
    <property type="match status" value="1"/>
</dbReference>
<evidence type="ECO:0000313" key="2">
    <source>
        <dbReference type="Proteomes" id="UP001386955"/>
    </source>
</evidence>
<gene>
    <name evidence="1" type="ORF">VNO78_14626</name>
</gene>
<name>A0AAN9XIF4_PSOTE</name>
<reference evidence="1 2" key="1">
    <citation type="submission" date="2024-01" db="EMBL/GenBank/DDBJ databases">
        <title>The genomes of 5 underutilized Papilionoideae crops provide insights into root nodulation and disease resistanc.</title>
        <authorList>
            <person name="Jiang F."/>
        </authorList>
    </citation>
    <scope>NUCLEOTIDE SEQUENCE [LARGE SCALE GENOMIC DNA]</scope>
    <source>
        <strain evidence="1">DUOXIRENSHENG_FW03</strain>
        <tissue evidence="1">Leaves</tissue>
    </source>
</reference>
<organism evidence="1 2">
    <name type="scientific">Psophocarpus tetragonolobus</name>
    <name type="common">Winged bean</name>
    <name type="synonym">Dolichos tetragonolobus</name>
    <dbReference type="NCBI Taxonomy" id="3891"/>
    <lineage>
        <taxon>Eukaryota</taxon>
        <taxon>Viridiplantae</taxon>
        <taxon>Streptophyta</taxon>
        <taxon>Embryophyta</taxon>
        <taxon>Tracheophyta</taxon>
        <taxon>Spermatophyta</taxon>
        <taxon>Magnoliopsida</taxon>
        <taxon>eudicotyledons</taxon>
        <taxon>Gunneridae</taxon>
        <taxon>Pentapetalae</taxon>
        <taxon>rosids</taxon>
        <taxon>fabids</taxon>
        <taxon>Fabales</taxon>
        <taxon>Fabaceae</taxon>
        <taxon>Papilionoideae</taxon>
        <taxon>50 kb inversion clade</taxon>
        <taxon>NPAAA clade</taxon>
        <taxon>indigoferoid/millettioid clade</taxon>
        <taxon>Phaseoleae</taxon>
        <taxon>Psophocarpus</taxon>
    </lineage>
</organism>
<comment type="caution">
    <text evidence="1">The sequence shown here is derived from an EMBL/GenBank/DDBJ whole genome shotgun (WGS) entry which is preliminary data.</text>
</comment>
<dbReference type="EMBL" id="JAYMYS010000004">
    <property type="protein sequence ID" value="KAK7394107.1"/>
    <property type="molecule type" value="Genomic_DNA"/>
</dbReference>
<dbReference type="PANTHER" id="PTHR46481">
    <property type="entry name" value="ZINC FINGER BED DOMAIN-CONTAINING PROTEIN 4"/>
    <property type="match status" value="1"/>
</dbReference>
<keyword evidence="2" id="KW-1185">Reference proteome</keyword>